<dbReference type="PANTHER" id="PTHR31573:SF1">
    <property type="entry name" value="DNA OXIDATIVE DEMETHYLASE ALKBH2"/>
    <property type="match status" value="1"/>
</dbReference>
<evidence type="ECO:0000256" key="26">
    <source>
        <dbReference type="ARBA" id="ARBA00077989"/>
    </source>
</evidence>
<evidence type="ECO:0000256" key="17">
    <source>
        <dbReference type="ARBA" id="ARBA00051434"/>
    </source>
</evidence>
<dbReference type="Pfam" id="PF13532">
    <property type="entry name" value="2OG-FeII_Oxy_2"/>
    <property type="match status" value="1"/>
</dbReference>
<dbReference type="GO" id="GO:0051747">
    <property type="term" value="F:cytosine C-5 DNA demethylase activity"/>
    <property type="evidence" value="ECO:0007669"/>
    <property type="project" value="TreeGrafter"/>
</dbReference>
<proteinExistence type="inferred from homology"/>
<keyword evidence="6" id="KW-0227">DNA damage</keyword>
<keyword evidence="8" id="KW-0223">Dioxygenase</keyword>
<dbReference type="EMBL" id="VZRI01007451">
    <property type="protein sequence ID" value="NWU95470.1"/>
    <property type="molecule type" value="Genomic_DNA"/>
</dbReference>
<evidence type="ECO:0000256" key="1">
    <source>
        <dbReference type="ARBA" id="ARBA00001954"/>
    </source>
</evidence>
<gene>
    <name evidence="30" type="primary">Alkbh2</name>
    <name evidence="30" type="ORF">UPUEPO_R11178</name>
</gene>
<dbReference type="GO" id="GO:0032259">
    <property type="term" value="P:methylation"/>
    <property type="evidence" value="ECO:0007669"/>
    <property type="project" value="UniProtKB-KW"/>
</dbReference>
<keyword evidence="5" id="KW-0479">Metal-binding</keyword>
<evidence type="ECO:0000256" key="27">
    <source>
        <dbReference type="ARBA" id="ARBA00081727"/>
    </source>
</evidence>
<feature type="binding site" evidence="28">
    <location>
        <position position="155"/>
    </location>
    <ligand>
        <name>2-oxoglutarate</name>
        <dbReference type="ChEBI" id="CHEBI:16810"/>
    </ligand>
</feature>
<accession>A0A7K6AZL5</accession>
<comment type="caution">
    <text evidence="30">The sequence shown here is derived from an EMBL/GenBank/DDBJ whole genome shotgun (WGS) entry which is preliminary data.</text>
</comment>
<dbReference type="InterPro" id="IPR027450">
    <property type="entry name" value="AlkB-like"/>
</dbReference>
<comment type="subunit">
    <text evidence="23">Interacts with PCNA homotrimer; this interaction is enhanced during the S-phase of the cell cycle. Interacts with nucleolar proteins NCL, UBTF and NPM1. Interacts with XRCC5-XRCC6 heterodimer.</text>
</comment>
<dbReference type="Proteomes" id="UP000544127">
    <property type="component" value="Unassembled WGS sequence"/>
</dbReference>
<feature type="non-terminal residue" evidence="30">
    <location>
        <position position="169"/>
    </location>
</feature>
<sequence length="169" mass="19567">GEMTKLHVFGQWHSIPRKQATYGDPGLTYTYSGVTFSPQPWIPVLARIRDRLTSETGCAFNFVLINRYKDGQDHIGEHRDDERELVPRSPIASVSFGACRDFVFRHRDSRGSKATRRIPPVRLQLAHGSLLLMKHPTNIYWYHSLPIRRRVLAPRINLTFRRVMTVGKE</sequence>
<evidence type="ECO:0000256" key="6">
    <source>
        <dbReference type="ARBA" id="ARBA00022763"/>
    </source>
</evidence>
<evidence type="ECO:0000256" key="2">
    <source>
        <dbReference type="ARBA" id="ARBA00004604"/>
    </source>
</evidence>
<feature type="binding site" evidence="28">
    <location>
        <position position="66"/>
    </location>
    <ligand>
        <name>2-oxoglutarate</name>
        <dbReference type="ChEBI" id="CHEBI:16810"/>
    </ligand>
</feature>
<feature type="binding site" evidence="28">
    <location>
        <position position="161"/>
    </location>
    <ligand>
        <name>2-oxoglutarate</name>
        <dbReference type="ChEBI" id="CHEBI:16810"/>
    </ligand>
</feature>
<feature type="binding site" evidence="28">
    <location>
        <position position="159"/>
    </location>
    <ligand>
        <name>2-oxoglutarate</name>
        <dbReference type="ChEBI" id="CHEBI:16810"/>
    </ligand>
</feature>
<dbReference type="OrthoDB" id="445341at2759"/>
<evidence type="ECO:0000256" key="5">
    <source>
        <dbReference type="ARBA" id="ARBA00022723"/>
    </source>
</evidence>
<evidence type="ECO:0000256" key="10">
    <source>
        <dbReference type="ARBA" id="ARBA00023004"/>
    </source>
</evidence>
<evidence type="ECO:0000256" key="22">
    <source>
        <dbReference type="ARBA" id="ARBA00053025"/>
    </source>
</evidence>
<dbReference type="SUPFAM" id="SSF51197">
    <property type="entry name" value="Clavaminate synthase-like"/>
    <property type="match status" value="1"/>
</dbReference>
<keyword evidence="12" id="KW-0539">Nucleus</keyword>
<evidence type="ECO:0000256" key="19">
    <source>
        <dbReference type="ARBA" id="ARBA00052597"/>
    </source>
</evidence>
<comment type="cofactor">
    <cofactor evidence="1">
        <name>Fe(2+)</name>
        <dbReference type="ChEBI" id="CHEBI:29033"/>
    </cofactor>
</comment>
<evidence type="ECO:0000256" key="20">
    <source>
        <dbReference type="ARBA" id="ARBA00052627"/>
    </source>
</evidence>
<evidence type="ECO:0000313" key="30">
    <source>
        <dbReference type="EMBL" id="NWU95470.1"/>
    </source>
</evidence>
<evidence type="ECO:0000256" key="13">
    <source>
        <dbReference type="ARBA" id="ARBA00051010"/>
    </source>
</evidence>
<dbReference type="AlphaFoldDB" id="A0A7K6AZL5"/>
<evidence type="ECO:0000313" key="31">
    <source>
        <dbReference type="Proteomes" id="UP000544127"/>
    </source>
</evidence>
<evidence type="ECO:0000256" key="3">
    <source>
        <dbReference type="ARBA" id="ARBA00004642"/>
    </source>
</evidence>
<comment type="catalytic activity">
    <reaction evidence="20">
        <text>a 1,N(6)-etheno-2'-deoxyadenosine in double-stranded DNA + 2-oxoglutarate + O2 + H2O = a 2'-deoxyadenosine in double-stranded DNA + glyoxal + succinate + CO2</text>
        <dbReference type="Rhea" id="RHEA:70463"/>
        <dbReference type="Rhea" id="RHEA-COMP:17897"/>
        <dbReference type="Rhea" id="RHEA-COMP:17903"/>
        <dbReference type="ChEBI" id="CHEBI:15377"/>
        <dbReference type="ChEBI" id="CHEBI:15379"/>
        <dbReference type="ChEBI" id="CHEBI:16526"/>
        <dbReference type="ChEBI" id="CHEBI:16810"/>
        <dbReference type="ChEBI" id="CHEBI:30031"/>
        <dbReference type="ChEBI" id="CHEBI:34779"/>
        <dbReference type="ChEBI" id="CHEBI:90615"/>
        <dbReference type="ChEBI" id="CHEBI:189583"/>
    </reaction>
    <physiologicalReaction direction="left-to-right" evidence="20">
        <dbReference type="Rhea" id="RHEA:70464"/>
    </physiologicalReaction>
</comment>
<dbReference type="FunFam" id="2.60.120.590:FF:000004">
    <property type="entry name" value="DNA oxidative demethylase ALKBH2"/>
    <property type="match status" value="1"/>
</dbReference>
<comment type="catalytic activity">
    <reaction evidence="17">
        <text>a 3,N(4)-etheno-2'-deoxycytidine in double-stranded DNA + 2-oxoglutarate + O2 + H2O = a 2'-deoxycytidine in double-stranded DNA + glyoxal + succinate + CO2</text>
        <dbReference type="Rhea" id="RHEA:70467"/>
        <dbReference type="Rhea" id="RHEA-COMP:17070"/>
        <dbReference type="Rhea" id="RHEA-COMP:17905"/>
        <dbReference type="ChEBI" id="CHEBI:15377"/>
        <dbReference type="ChEBI" id="CHEBI:15379"/>
        <dbReference type="ChEBI" id="CHEBI:16526"/>
        <dbReference type="ChEBI" id="CHEBI:16810"/>
        <dbReference type="ChEBI" id="CHEBI:30031"/>
        <dbReference type="ChEBI" id="CHEBI:34779"/>
        <dbReference type="ChEBI" id="CHEBI:85452"/>
        <dbReference type="ChEBI" id="CHEBI:189585"/>
    </reaction>
    <physiologicalReaction direction="left-to-right" evidence="17">
        <dbReference type="Rhea" id="RHEA:70468"/>
    </physiologicalReaction>
</comment>
<dbReference type="GO" id="GO:0005730">
    <property type="term" value="C:nucleolus"/>
    <property type="evidence" value="ECO:0007669"/>
    <property type="project" value="UniProtKB-SubCell"/>
</dbReference>
<dbReference type="GO" id="GO:0008198">
    <property type="term" value="F:ferrous iron binding"/>
    <property type="evidence" value="ECO:0007669"/>
    <property type="project" value="TreeGrafter"/>
</dbReference>
<keyword evidence="9" id="KW-0560">Oxidoreductase</keyword>
<keyword evidence="31" id="KW-1185">Reference proteome</keyword>
<reference evidence="30 31" key="1">
    <citation type="submission" date="2019-09" db="EMBL/GenBank/DDBJ databases">
        <title>Bird 10,000 Genomes (B10K) Project - Family phase.</title>
        <authorList>
            <person name="Zhang G."/>
        </authorList>
    </citation>
    <scope>NUCLEOTIDE SEQUENCE [LARGE SCALE GENOMIC DNA]</scope>
    <source>
        <strain evidence="30">B10K-DU-012-37</strain>
    </source>
</reference>
<evidence type="ECO:0000256" key="18">
    <source>
        <dbReference type="ARBA" id="ARBA00051755"/>
    </source>
</evidence>
<evidence type="ECO:0000256" key="24">
    <source>
        <dbReference type="ARBA" id="ARBA00066725"/>
    </source>
</evidence>
<comment type="similarity">
    <text evidence="4">Belongs to the alkB family.</text>
</comment>
<dbReference type="InterPro" id="IPR005123">
    <property type="entry name" value="Oxoglu/Fe-dep_dioxygenase_dom"/>
</dbReference>
<keyword evidence="11" id="KW-0234">DNA repair</keyword>
<dbReference type="GO" id="GO:0035516">
    <property type="term" value="F:broad specificity oxidative DNA demethylase activity"/>
    <property type="evidence" value="ECO:0007669"/>
    <property type="project" value="UniProtKB-EC"/>
</dbReference>
<feature type="binding site" evidence="28">
    <location>
        <position position="81"/>
    </location>
    <ligand>
        <name>substrate</name>
    </ligand>
</feature>
<comment type="catalytic activity">
    <reaction evidence="16">
        <text>an N(3)-methyl-2'-deoxycytidine in double-stranded DNA + 2-oxoglutarate + O2 = a 2'-deoxycytidine in double-stranded DNA + formaldehyde + succinate + CO2 + H(+)</text>
        <dbReference type="Rhea" id="RHEA:70439"/>
        <dbReference type="Rhea" id="RHEA-COMP:14237"/>
        <dbReference type="Rhea" id="RHEA-COMP:17070"/>
        <dbReference type="ChEBI" id="CHEBI:15378"/>
        <dbReference type="ChEBI" id="CHEBI:15379"/>
        <dbReference type="ChEBI" id="CHEBI:16526"/>
        <dbReference type="ChEBI" id="CHEBI:16810"/>
        <dbReference type="ChEBI" id="CHEBI:16842"/>
        <dbReference type="ChEBI" id="CHEBI:30031"/>
        <dbReference type="ChEBI" id="CHEBI:85452"/>
        <dbReference type="ChEBI" id="CHEBI:139075"/>
    </reaction>
    <physiologicalReaction direction="left-to-right" evidence="16">
        <dbReference type="Rhea" id="RHEA:70440"/>
    </physiologicalReaction>
</comment>
<evidence type="ECO:0000256" key="21">
    <source>
        <dbReference type="ARBA" id="ARBA00052800"/>
    </source>
</evidence>
<evidence type="ECO:0000256" key="11">
    <source>
        <dbReference type="ARBA" id="ARBA00023204"/>
    </source>
</evidence>
<feature type="binding site" evidence="28">
    <location>
        <position position="143"/>
    </location>
    <ligand>
        <name>2-oxoglutarate</name>
        <dbReference type="ChEBI" id="CHEBI:16810"/>
    </ligand>
</feature>
<evidence type="ECO:0000256" key="9">
    <source>
        <dbReference type="ARBA" id="ARBA00023002"/>
    </source>
</evidence>
<dbReference type="PANTHER" id="PTHR31573">
    <property type="entry name" value="ALPHA-KETOGLUTARATE-DEPENDENT DIOXYGENASE ALKB HOMOLOG 2"/>
    <property type="match status" value="1"/>
</dbReference>
<dbReference type="Gene3D" id="2.60.120.590">
    <property type="entry name" value="Alpha-ketoglutarate-dependent dioxygenase AlkB-like"/>
    <property type="match status" value="1"/>
</dbReference>
<dbReference type="GO" id="GO:0008168">
    <property type="term" value="F:methyltransferase activity"/>
    <property type="evidence" value="ECO:0007669"/>
    <property type="project" value="UniProtKB-KW"/>
</dbReference>
<evidence type="ECO:0000256" key="7">
    <source>
        <dbReference type="ARBA" id="ARBA00022842"/>
    </source>
</evidence>
<name>A0A7K6AZL5_UPUEP</name>
<keyword evidence="30" id="KW-0489">Methyltransferase</keyword>
<evidence type="ECO:0000256" key="25">
    <source>
        <dbReference type="ARBA" id="ARBA00072134"/>
    </source>
</evidence>
<feature type="domain" description="Fe2OG dioxygenase" evidence="29">
    <location>
        <begin position="59"/>
        <end position="164"/>
    </location>
</feature>
<evidence type="ECO:0000256" key="4">
    <source>
        <dbReference type="ARBA" id="ARBA00007879"/>
    </source>
</evidence>
<evidence type="ECO:0000259" key="29">
    <source>
        <dbReference type="PROSITE" id="PS51471"/>
    </source>
</evidence>
<evidence type="ECO:0000256" key="12">
    <source>
        <dbReference type="ARBA" id="ARBA00023242"/>
    </source>
</evidence>
<evidence type="ECO:0000256" key="15">
    <source>
        <dbReference type="ARBA" id="ARBA00051189"/>
    </source>
</evidence>
<feature type="binding site" evidence="28">
    <location>
        <begin position="29"/>
        <end position="31"/>
    </location>
    <ligand>
        <name>substrate</name>
    </ligand>
</feature>
<keyword evidence="30" id="KW-0808">Transferase</keyword>
<comment type="catalytic activity">
    <reaction evidence="19">
        <text>a 3,N(4)-etheno-2'-deoxycytidine in single-stranded DNA + 2-oxoglutarate + O2 + H2O = a 2'-deoxycytidine in single-stranded DNA + glyoxal + succinate + CO2</text>
        <dbReference type="Rhea" id="RHEA:70471"/>
        <dbReference type="Rhea" id="RHEA-COMP:12846"/>
        <dbReference type="Rhea" id="RHEA-COMP:17906"/>
        <dbReference type="ChEBI" id="CHEBI:15377"/>
        <dbReference type="ChEBI" id="CHEBI:15379"/>
        <dbReference type="ChEBI" id="CHEBI:16526"/>
        <dbReference type="ChEBI" id="CHEBI:16810"/>
        <dbReference type="ChEBI" id="CHEBI:30031"/>
        <dbReference type="ChEBI" id="CHEBI:34779"/>
        <dbReference type="ChEBI" id="CHEBI:85452"/>
        <dbReference type="ChEBI" id="CHEBI:189585"/>
    </reaction>
    <physiologicalReaction direction="left-to-right" evidence="19">
        <dbReference type="Rhea" id="RHEA:70472"/>
    </physiologicalReaction>
</comment>
<dbReference type="PROSITE" id="PS51471">
    <property type="entry name" value="FE2OG_OXY"/>
    <property type="match status" value="1"/>
</dbReference>
<evidence type="ECO:0000256" key="23">
    <source>
        <dbReference type="ARBA" id="ARBA00062909"/>
    </source>
</evidence>
<comment type="catalytic activity">
    <reaction evidence="18">
        <text>a 1,N(2)-etheno-2'-deoxyguanosine in double-stranded DNA + 2-oxoglutarate + O2 + H2O = a 2'-deoxyguanosine in double-stranded DNA + glyoxal + succinate + CO2</text>
        <dbReference type="Rhea" id="RHEA:70487"/>
        <dbReference type="Rhea" id="RHEA-COMP:17910"/>
        <dbReference type="Rhea" id="RHEA-COMP:17912"/>
        <dbReference type="ChEBI" id="CHEBI:15377"/>
        <dbReference type="ChEBI" id="CHEBI:15379"/>
        <dbReference type="ChEBI" id="CHEBI:16526"/>
        <dbReference type="ChEBI" id="CHEBI:16810"/>
        <dbReference type="ChEBI" id="CHEBI:30031"/>
        <dbReference type="ChEBI" id="CHEBI:34779"/>
        <dbReference type="ChEBI" id="CHEBI:85445"/>
        <dbReference type="ChEBI" id="CHEBI:189586"/>
    </reaction>
    <physiologicalReaction direction="left-to-right" evidence="18">
        <dbReference type="Rhea" id="RHEA:70488"/>
    </physiologicalReaction>
</comment>
<comment type="catalytic activity">
    <reaction evidence="21">
        <text>an N(1)-methyl-2'-deoxyadenosine in double-stranded DNA + 2-oxoglutarate + O2 = a 2'-deoxyadenosine in double-stranded DNA + formaldehyde + succinate + CO2 + H(+)</text>
        <dbReference type="Rhea" id="RHEA:70443"/>
        <dbReference type="Rhea" id="RHEA-COMP:14236"/>
        <dbReference type="Rhea" id="RHEA-COMP:17897"/>
        <dbReference type="ChEBI" id="CHEBI:15378"/>
        <dbReference type="ChEBI" id="CHEBI:15379"/>
        <dbReference type="ChEBI" id="CHEBI:16526"/>
        <dbReference type="ChEBI" id="CHEBI:16810"/>
        <dbReference type="ChEBI" id="CHEBI:16842"/>
        <dbReference type="ChEBI" id="CHEBI:30031"/>
        <dbReference type="ChEBI" id="CHEBI:90615"/>
        <dbReference type="ChEBI" id="CHEBI:139096"/>
    </reaction>
    <physiologicalReaction direction="left-to-right" evidence="21">
        <dbReference type="Rhea" id="RHEA:70444"/>
    </physiologicalReaction>
</comment>
<evidence type="ECO:0000256" key="16">
    <source>
        <dbReference type="ARBA" id="ARBA00051376"/>
    </source>
</evidence>
<organism evidence="30 31">
    <name type="scientific">Upupa epops</name>
    <name type="common">Eurasian hoopoe</name>
    <dbReference type="NCBI Taxonomy" id="57439"/>
    <lineage>
        <taxon>Eukaryota</taxon>
        <taxon>Metazoa</taxon>
        <taxon>Chordata</taxon>
        <taxon>Craniata</taxon>
        <taxon>Vertebrata</taxon>
        <taxon>Euteleostomi</taxon>
        <taxon>Archelosauria</taxon>
        <taxon>Archosauria</taxon>
        <taxon>Dinosauria</taxon>
        <taxon>Saurischia</taxon>
        <taxon>Theropoda</taxon>
        <taxon>Coelurosauria</taxon>
        <taxon>Aves</taxon>
        <taxon>Neognathae</taxon>
        <taxon>Neoaves</taxon>
        <taxon>Telluraves</taxon>
        <taxon>Coraciimorphae</taxon>
        <taxon>Bucerotiformes</taxon>
        <taxon>Upupidae</taxon>
        <taxon>Upupa</taxon>
    </lineage>
</organism>
<dbReference type="InterPro" id="IPR032852">
    <property type="entry name" value="ALKBH2"/>
</dbReference>
<keyword evidence="7" id="KW-0460">Magnesium</keyword>
<comment type="subcellular location">
    <subcellularLocation>
        <location evidence="2">Nucleus</location>
        <location evidence="2">Nucleolus</location>
    </subcellularLocation>
    <subcellularLocation>
        <location evidence="3">Nucleus</location>
        <location evidence="3">Nucleoplasm</location>
    </subcellularLocation>
</comment>
<comment type="catalytic activity">
    <reaction evidence="22">
        <text>a methylated nucleobase within DNA + 2-oxoglutarate + O2 = a nucleobase within DNA + formaldehyde + succinate + CO2</text>
        <dbReference type="Rhea" id="RHEA:30299"/>
        <dbReference type="Rhea" id="RHEA-COMP:12192"/>
        <dbReference type="Rhea" id="RHEA-COMP:12193"/>
        <dbReference type="ChEBI" id="CHEBI:15379"/>
        <dbReference type="ChEBI" id="CHEBI:16526"/>
        <dbReference type="ChEBI" id="CHEBI:16810"/>
        <dbReference type="ChEBI" id="CHEBI:16842"/>
        <dbReference type="ChEBI" id="CHEBI:30031"/>
        <dbReference type="ChEBI" id="CHEBI:32875"/>
        <dbReference type="ChEBI" id="CHEBI:64428"/>
        <dbReference type="EC" id="1.14.11.33"/>
    </reaction>
    <physiologicalReaction direction="left-to-right" evidence="22">
        <dbReference type="Rhea" id="RHEA:30300"/>
    </physiologicalReaction>
</comment>
<protein>
    <recommendedName>
        <fullName evidence="25">DNA oxidative demethylase ALKBH2</fullName>
        <ecNumber evidence="24">1.14.11.33</ecNumber>
    </recommendedName>
    <alternativeName>
        <fullName evidence="26">Alkylated DNA repair protein alkB homolog 2</fullName>
    </alternativeName>
    <alternativeName>
        <fullName evidence="27">Alpha-ketoglutarate-dependent dioxygenase alkB homolog 2</fullName>
    </alternativeName>
</protein>
<dbReference type="GO" id="GO:0006307">
    <property type="term" value="P:DNA alkylation repair"/>
    <property type="evidence" value="ECO:0007669"/>
    <property type="project" value="UniProtKB-ARBA"/>
</dbReference>
<evidence type="ECO:0000256" key="28">
    <source>
        <dbReference type="PIRSR" id="PIRSR632852-1"/>
    </source>
</evidence>
<comment type="catalytic activity">
    <reaction evidence="14">
        <text>an N(3)-methyl-2'-deoxycytidine in single-stranded DNA + 2-oxoglutarate + O2 = a 2'-deoxycytidine in single-stranded DNA + formaldehyde + succinate + CO2 + H(+)</text>
        <dbReference type="Rhea" id="RHEA:70435"/>
        <dbReference type="Rhea" id="RHEA-COMP:12846"/>
        <dbReference type="Rhea" id="RHEA-COMP:17894"/>
        <dbReference type="ChEBI" id="CHEBI:15378"/>
        <dbReference type="ChEBI" id="CHEBI:15379"/>
        <dbReference type="ChEBI" id="CHEBI:16526"/>
        <dbReference type="ChEBI" id="CHEBI:16810"/>
        <dbReference type="ChEBI" id="CHEBI:16842"/>
        <dbReference type="ChEBI" id="CHEBI:30031"/>
        <dbReference type="ChEBI" id="CHEBI:85452"/>
        <dbReference type="ChEBI" id="CHEBI:139075"/>
    </reaction>
    <physiologicalReaction direction="left-to-right" evidence="14">
        <dbReference type="Rhea" id="RHEA:70436"/>
    </physiologicalReaction>
</comment>
<evidence type="ECO:0000256" key="14">
    <source>
        <dbReference type="ARBA" id="ARBA00051165"/>
    </source>
</evidence>
<comment type="catalytic activity">
    <reaction evidence="13">
        <text>an N(1)-methyl-2'-deoxyadenosine in single-stranded DNA + 2-oxoglutarate + O2 = a 2'-deoxyadenosine in single-stranded DNA + formaldehyde + succinate + CO2 + H(+)</text>
        <dbReference type="Rhea" id="RHEA:70447"/>
        <dbReference type="Rhea" id="RHEA-COMP:17895"/>
        <dbReference type="Rhea" id="RHEA-COMP:17896"/>
        <dbReference type="ChEBI" id="CHEBI:15378"/>
        <dbReference type="ChEBI" id="CHEBI:15379"/>
        <dbReference type="ChEBI" id="CHEBI:16526"/>
        <dbReference type="ChEBI" id="CHEBI:16810"/>
        <dbReference type="ChEBI" id="CHEBI:16842"/>
        <dbReference type="ChEBI" id="CHEBI:30031"/>
        <dbReference type="ChEBI" id="CHEBI:90615"/>
        <dbReference type="ChEBI" id="CHEBI:139096"/>
    </reaction>
    <physiologicalReaction direction="left-to-right" evidence="13">
        <dbReference type="Rhea" id="RHEA:70448"/>
    </physiologicalReaction>
</comment>
<dbReference type="GO" id="GO:0005654">
    <property type="term" value="C:nucleoplasm"/>
    <property type="evidence" value="ECO:0007669"/>
    <property type="project" value="UniProtKB-SubCell"/>
</dbReference>
<keyword evidence="10" id="KW-0408">Iron</keyword>
<dbReference type="EC" id="1.14.11.33" evidence="24"/>
<comment type="catalytic activity">
    <reaction evidence="15">
        <text>a 1,N(6)-etheno-2'-deoxyadenosine in single-stranded DNA + 2-oxoglutarate + O2 + H2O = a 2'-deoxyadenosine in single-stranded DNA + glyoxal + succinate + CO2</text>
        <dbReference type="Rhea" id="RHEA:70459"/>
        <dbReference type="Rhea" id="RHEA-COMP:17896"/>
        <dbReference type="Rhea" id="RHEA-COMP:17904"/>
        <dbReference type="ChEBI" id="CHEBI:15377"/>
        <dbReference type="ChEBI" id="CHEBI:15379"/>
        <dbReference type="ChEBI" id="CHEBI:16526"/>
        <dbReference type="ChEBI" id="CHEBI:16810"/>
        <dbReference type="ChEBI" id="CHEBI:30031"/>
        <dbReference type="ChEBI" id="CHEBI:34779"/>
        <dbReference type="ChEBI" id="CHEBI:90615"/>
        <dbReference type="ChEBI" id="CHEBI:189583"/>
    </reaction>
    <physiologicalReaction direction="left-to-right" evidence="15">
        <dbReference type="Rhea" id="RHEA:70460"/>
    </physiologicalReaction>
</comment>
<dbReference type="InterPro" id="IPR037151">
    <property type="entry name" value="AlkB-like_sf"/>
</dbReference>
<feature type="binding site" evidence="28">
    <location>
        <position position="78"/>
    </location>
    <ligand>
        <name>2-oxoglutarate</name>
        <dbReference type="ChEBI" id="CHEBI:16810"/>
    </ligand>
</feature>
<feature type="binding site" evidence="28">
    <location>
        <position position="68"/>
    </location>
    <ligand>
        <name>2-oxoglutarate</name>
        <dbReference type="ChEBI" id="CHEBI:16810"/>
    </ligand>
</feature>
<feature type="non-terminal residue" evidence="30">
    <location>
        <position position="1"/>
    </location>
</feature>
<evidence type="ECO:0000256" key="8">
    <source>
        <dbReference type="ARBA" id="ARBA00022964"/>
    </source>
</evidence>